<dbReference type="Proteomes" id="UP000828390">
    <property type="component" value="Unassembled WGS sequence"/>
</dbReference>
<keyword evidence="3" id="KW-1185">Reference proteome</keyword>
<evidence type="ECO:0000313" key="1">
    <source>
        <dbReference type="EMBL" id="KAH3815590.1"/>
    </source>
</evidence>
<dbReference type="EMBL" id="JAIWYP010000006">
    <property type="protein sequence ID" value="KAH3815590.1"/>
    <property type="molecule type" value="Genomic_DNA"/>
</dbReference>
<evidence type="ECO:0000313" key="2">
    <source>
        <dbReference type="EMBL" id="KAH3815695.1"/>
    </source>
</evidence>
<organism evidence="2 3">
    <name type="scientific">Dreissena polymorpha</name>
    <name type="common">Zebra mussel</name>
    <name type="synonym">Mytilus polymorpha</name>
    <dbReference type="NCBI Taxonomy" id="45954"/>
    <lineage>
        <taxon>Eukaryota</taxon>
        <taxon>Metazoa</taxon>
        <taxon>Spiralia</taxon>
        <taxon>Lophotrochozoa</taxon>
        <taxon>Mollusca</taxon>
        <taxon>Bivalvia</taxon>
        <taxon>Autobranchia</taxon>
        <taxon>Heteroconchia</taxon>
        <taxon>Euheterodonta</taxon>
        <taxon>Imparidentia</taxon>
        <taxon>Neoheterodontei</taxon>
        <taxon>Myida</taxon>
        <taxon>Dreissenoidea</taxon>
        <taxon>Dreissenidae</taxon>
        <taxon>Dreissena</taxon>
    </lineage>
</organism>
<protein>
    <submittedName>
        <fullName evidence="2">Uncharacterized protein</fullName>
    </submittedName>
</protein>
<accession>A0A9D4GEL9</accession>
<evidence type="ECO:0000313" key="3">
    <source>
        <dbReference type="Proteomes" id="UP000828390"/>
    </source>
</evidence>
<dbReference type="EMBL" id="JAIWYP010000006">
    <property type="protein sequence ID" value="KAH3815695.1"/>
    <property type="molecule type" value="Genomic_DNA"/>
</dbReference>
<name>A0A9D4GEL9_DREPO</name>
<proteinExistence type="predicted"/>
<sequence>MRLELSFNVVEPDNNYRASQEILLLNNSAYVGNLVHCCRWSGSQTGCLFILTNLQNSAVLKGGVRCLALAA</sequence>
<reference evidence="2" key="2">
    <citation type="submission" date="2020-11" db="EMBL/GenBank/DDBJ databases">
        <authorList>
            <person name="McCartney M.A."/>
            <person name="Auch B."/>
            <person name="Kono T."/>
            <person name="Mallez S."/>
            <person name="Becker A."/>
            <person name="Gohl D.M."/>
            <person name="Silverstein K.A.T."/>
            <person name="Koren S."/>
            <person name="Bechman K.B."/>
            <person name="Herman A."/>
            <person name="Abrahante J.E."/>
            <person name="Garbe J."/>
        </authorList>
    </citation>
    <scope>NUCLEOTIDE SEQUENCE</scope>
    <source>
        <strain evidence="2">Duluth1</strain>
        <tissue evidence="2">Whole animal</tissue>
    </source>
</reference>
<reference evidence="2" key="1">
    <citation type="journal article" date="2019" name="bioRxiv">
        <title>The Genome of the Zebra Mussel, Dreissena polymorpha: A Resource for Invasive Species Research.</title>
        <authorList>
            <person name="McCartney M.A."/>
            <person name="Auch B."/>
            <person name="Kono T."/>
            <person name="Mallez S."/>
            <person name="Zhang Y."/>
            <person name="Obille A."/>
            <person name="Becker A."/>
            <person name="Abrahante J.E."/>
            <person name="Garbe J."/>
            <person name="Badalamenti J.P."/>
            <person name="Herman A."/>
            <person name="Mangelson H."/>
            <person name="Liachko I."/>
            <person name="Sullivan S."/>
            <person name="Sone E.D."/>
            <person name="Koren S."/>
            <person name="Silverstein K.A.T."/>
            <person name="Beckman K.B."/>
            <person name="Gohl D.M."/>
        </authorList>
    </citation>
    <scope>NUCLEOTIDE SEQUENCE</scope>
    <source>
        <strain evidence="2">Duluth1</strain>
        <tissue evidence="2">Whole animal</tissue>
    </source>
</reference>
<gene>
    <name evidence="1" type="ORF">DPMN_144118</name>
    <name evidence="2" type="ORF">DPMN_144226</name>
</gene>
<dbReference type="AlphaFoldDB" id="A0A9D4GEL9"/>
<comment type="caution">
    <text evidence="2">The sequence shown here is derived from an EMBL/GenBank/DDBJ whole genome shotgun (WGS) entry which is preliminary data.</text>
</comment>